<dbReference type="Proteomes" id="UP001321486">
    <property type="component" value="Plasmid pNBRC108728a"/>
</dbReference>
<dbReference type="RefSeq" id="WP_286347188.1">
    <property type="nucleotide sequence ID" value="NZ_AP027733.1"/>
</dbReference>
<proteinExistence type="predicted"/>
<evidence type="ECO:0000313" key="2">
    <source>
        <dbReference type="EMBL" id="BDZ52906.1"/>
    </source>
</evidence>
<keyword evidence="1" id="KW-0614">Plasmid</keyword>
<keyword evidence="3" id="KW-1185">Reference proteome</keyword>
<reference evidence="1" key="3">
    <citation type="submission" date="2023-02" db="EMBL/GenBank/DDBJ databases">
        <authorList>
            <person name="Sun Q."/>
            <person name="Mori K."/>
        </authorList>
    </citation>
    <scope>NUCLEOTIDE SEQUENCE</scope>
    <source>
        <strain evidence="1">NBRC 108728</strain>
        <plasmid evidence="1">pNBRC108728a</plasmid>
    </source>
</reference>
<dbReference type="EMBL" id="AP027733">
    <property type="protein sequence ID" value="BDZ52339.1"/>
    <property type="molecule type" value="Genomic_DNA"/>
</dbReference>
<name>A0ABM8GV44_9MICO</name>
<organism evidence="1 3">
    <name type="scientific">Frondihabitans sucicola</name>
    <dbReference type="NCBI Taxonomy" id="1268041"/>
    <lineage>
        <taxon>Bacteria</taxon>
        <taxon>Bacillati</taxon>
        <taxon>Actinomycetota</taxon>
        <taxon>Actinomycetes</taxon>
        <taxon>Micrococcales</taxon>
        <taxon>Microbacteriaceae</taxon>
        <taxon>Frondihabitans</taxon>
    </lineage>
</organism>
<evidence type="ECO:0000313" key="3">
    <source>
        <dbReference type="Proteomes" id="UP001321486"/>
    </source>
</evidence>
<geneLocation type="plasmid" evidence="1 3">
    <name>pNBRC108728a</name>
</geneLocation>
<evidence type="ECO:0000313" key="1">
    <source>
        <dbReference type="EMBL" id="BDZ52339.1"/>
    </source>
</evidence>
<sequence>MPNQNLHLPVVTGEITRAALAQADGTLLAEFRSIRGDDFDLIVTTANPTDASRLLAAAAAVKVSGITTVENGTRTLRADIRHIVTLALD</sequence>
<reference evidence="1" key="1">
    <citation type="journal article" date="2014" name="Int. J. Syst. Evol. Microbiol.">
        <title>Complete genome of a new Firmicutes species belonging to the dominant human colonic microbiota ('Ruminococcus bicirculans') reveals two chromosomes and a selective capacity to utilize plant glucans.</title>
        <authorList>
            <consortium name="NISC Comparative Sequencing Program"/>
            <person name="Wegmann U."/>
            <person name="Louis P."/>
            <person name="Goesmann A."/>
            <person name="Henrissat B."/>
            <person name="Duncan S.H."/>
            <person name="Flint H.J."/>
        </authorList>
    </citation>
    <scope>NUCLEOTIDE SEQUENCE</scope>
    <source>
        <strain evidence="1">NBRC 108728</strain>
    </source>
</reference>
<dbReference type="EMBL" id="AP027733">
    <property type="protein sequence ID" value="BDZ52906.1"/>
    <property type="molecule type" value="Genomic_DNA"/>
</dbReference>
<reference evidence="3" key="2">
    <citation type="journal article" date="2019" name="Int. J. Syst. Evol. Microbiol.">
        <title>The Global Catalogue of Microorganisms (GCM) 10K type strain sequencing project: providing services to taxonomists for standard genome sequencing and annotation.</title>
        <authorList>
            <consortium name="The Broad Institute Genomics Platform"/>
            <consortium name="The Broad Institute Genome Sequencing Center for Infectious Disease"/>
            <person name="Wu L."/>
            <person name="Ma J."/>
        </authorList>
    </citation>
    <scope>NUCLEOTIDE SEQUENCE [LARGE SCALE GENOMIC DNA]</scope>
    <source>
        <strain evidence="3">NBRC 108728</strain>
    </source>
</reference>
<gene>
    <name evidence="1" type="ORF">GCM10025867_45800</name>
    <name evidence="2" type="ORF">GCM10025867_51470</name>
</gene>
<accession>A0ABM8GV44</accession>
<protein>
    <submittedName>
        <fullName evidence="1">Uncharacterized protein</fullName>
    </submittedName>
</protein>